<evidence type="ECO:0000256" key="1">
    <source>
        <dbReference type="SAM" id="MobiDB-lite"/>
    </source>
</evidence>
<dbReference type="EMBL" id="WOSW01000041">
    <property type="protein sequence ID" value="NHO33848.1"/>
    <property type="molecule type" value="Genomic_DNA"/>
</dbReference>
<feature type="compositionally biased region" description="Gly residues" evidence="1">
    <location>
        <begin position="53"/>
        <end position="66"/>
    </location>
</feature>
<proteinExistence type="predicted"/>
<name>A0ABX0KDF7_9PROT</name>
<gene>
    <name evidence="2" type="ORF">GOB84_15070</name>
</gene>
<reference evidence="2 3" key="1">
    <citation type="journal article" date="2020" name="Int. J. Syst. Evol. Microbiol.">
        <title>Novel acetic acid bacteria from cider fermentations: Acetobacter conturbans sp. nov. and Acetobacter fallax sp. nov.</title>
        <authorList>
            <person name="Sombolestani A.S."/>
            <person name="Cleenwerck I."/>
            <person name="Cnockaert M."/>
            <person name="Borremans W."/>
            <person name="Wieme A.D."/>
            <person name="De Vuyst L."/>
            <person name="Vandamme P."/>
        </authorList>
    </citation>
    <scope>NUCLEOTIDE SEQUENCE [LARGE SCALE GENOMIC DNA]</scope>
    <source>
        <strain evidence="2 3">LMG 1637</strain>
    </source>
</reference>
<comment type="caution">
    <text evidence="2">The sequence shown here is derived from an EMBL/GenBank/DDBJ whole genome shotgun (WGS) entry which is preliminary data.</text>
</comment>
<dbReference type="RefSeq" id="WP_173578315.1">
    <property type="nucleotide sequence ID" value="NZ_WOSX01000040.1"/>
</dbReference>
<feature type="region of interest" description="Disordered" evidence="1">
    <location>
        <begin position="1"/>
        <end position="78"/>
    </location>
</feature>
<accession>A0ABX0KDF7</accession>
<sequence>MTAMLRVRCGSSGKSWSCAAGRGVAGEPVNEPPQERGAGGRVTDGSGDQAVAGDGGAAIGEQGSGRGDQRGLPAMSAGEDRGVIDIFTDLLLEQDIVDSGGSVVEGKRTGFPPQYPCCERMRVFVEKEVEGVRRQD</sequence>
<evidence type="ECO:0000313" key="2">
    <source>
        <dbReference type="EMBL" id="NHO33848.1"/>
    </source>
</evidence>
<organism evidence="2 3">
    <name type="scientific">Acetobacter fallax</name>
    <dbReference type="NCBI Taxonomy" id="1737473"/>
    <lineage>
        <taxon>Bacteria</taxon>
        <taxon>Pseudomonadati</taxon>
        <taxon>Pseudomonadota</taxon>
        <taxon>Alphaproteobacteria</taxon>
        <taxon>Acetobacterales</taxon>
        <taxon>Acetobacteraceae</taxon>
        <taxon>Acetobacter</taxon>
    </lineage>
</organism>
<dbReference type="Proteomes" id="UP000615326">
    <property type="component" value="Unassembled WGS sequence"/>
</dbReference>
<evidence type="ECO:0000313" key="3">
    <source>
        <dbReference type="Proteomes" id="UP000615326"/>
    </source>
</evidence>
<protein>
    <submittedName>
        <fullName evidence="2">Uncharacterized protein</fullName>
    </submittedName>
</protein>
<keyword evidence="3" id="KW-1185">Reference proteome</keyword>